<evidence type="ECO:0000313" key="5">
    <source>
        <dbReference type="EMBL" id="KAK4023984.1"/>
    </source>
</evidence>
<dbReference type="SMART" id="SM00185">
    <property type="entry name" value="ARM"/>
    <property type="match status" value="4"/>
</dbReference>
<feature type="region of interest" description="Disordered" evidence="2">
    <location>
        <begin position="2363"/>
        <end position="2426"/>
    </location>
</feature>
<evidence type="ECO:0000313" key="6">
    <source>
        <dbReference type="Proteomes" id="UP001234178"/>
    </source>
</evidence>
<feature type="compositionally biased region" description="Polar residues" evidence="2">
    <location>
        <begin position="2385"/>
        <end position="2394"/>
    </location>
</feature>
<organism evidence="5 6">
    <name type="scientific">Daphnia magna</name>
    <dbReference type="NCBI Taxonomy" id="35525"/>
    <lineage>
        <taxon>Eukaryota</taxon>
        <taxon>Metazoa</taxon>
        <taxon>Ecdysozoa</taxon>
        <taxon>Arthropoda</taxon>
        <taxon>Crustacea</taxon>
        <taxon>Branchiopoda</taxon>
        <taxon>Diplostraca</taxon>
        <taxon>Cladocera</taxon>
        <taxon>Anomopoda</taxon>
        <taxon>Daphniidae</taxon>
        <taxon>Daphnia</taxon>
    </lineage>
</organism>
<feature type="region of interest" description="Disordered" evidence="2">
    <location>
        <begin position="5294"/>
        <end position="5316"/>
    </location>
</feature>
<feature type="region of interest" description="Disordered" evidence="2">
    <location>
        <begin position="5917"/>
        <end position="5952"/>
    </location>
</feature>
<feature type="transmembrane region" description="Helical" evidence="3">
    <location>
        <begin position="1135"/>
        <end position="1155"/>
    </location>
</feature>
<dbReference type="InterPro" id="IPR056742">
    <property type="entry name" value="BLTP1_C"/>
</dbReference>
<comment type="caution">
    <text evidence="5">The sequence shown here is derived from an EMBL/GenBank/DDBJ whole genome shotgun (WGS) entry which is preliminary data.</text>
</comment>
<feature type="compositionally biased region" description="Low complexity" evidence="2">
    <location>
        <begin position="4335"/>
        <end position="4351"/>
    </location>
</feature>
<gene>
    <name evidence="5" type="ORF">OUZ56_009375</name>
</gene>
<dbReference type="PANTHER" id="PTHR31640:SF1">
    <property type="entry name" value="BRIDGE-LIKE LIPID TRANSFER PROTEIN FAMILY MEMBER 1"/>
    <property type="match status" value="1"/>
</dbReference>
<evidence type="ECO:0000256" key="3">
    <source>
        <dbReference type="SAM" id="Phobius"/>
    </source>
</evidence>
<dbReference type="Pfam" id="PF25040">
    <property type="entry name" value="BLTP1_C"/>
    <property type="match status" value="5"/>
</dbReference>
<reference evidence="5 6" key="1">
    <citation type="journal article" date="2023" name="Nucleic Acids Res.">
        <title>The hologenome of Daphnia magna reveals possible DNA methylation and microbiome-mediated evolution of the host genome.</title>
        <authorList>
            <person name="Chaturvedi A."/>
            <person name="Li X."/>
            <person name="Dhandapani V."/>
            <person name="Marshall H."/>
            <person name="Kissane S."/>
            <person name="Cuenca-Cambronero M."/>
            <person name="Asole G."/>
            <person name="Calvet F."/>
            <person name="Ruiz-Romero M."/>
            <person name="Marangio P."/>
            <person name="Guigo R."/>
            <person name="Rago D."/>
            <person name="Mirbahai L."/>
            <person name="Eastwood N."/>
            <person name="Colbourne J.K."/>
            <person name="Zhou J."/>
            <person name="Mallon E."/>
            <person name="Orsini L."/>
        </authorList>
    </citation>
    <scope>NUCLEOTIDE SEQUENCE [LARGE SCALE GENOMIC DNA]</scope>
    <source>
        <strain evidence="5">LRV0_1</strain>
    </source>
</reference>
<feature type="compositionally biased region" description="Basic and acidic residues" evidence="2">
    <location>
        <begin position="5302"/>
        <end position="5313"/>
    </location>
</feature>
<dbReference type="PROSITE" id="PS50176">
    <property type="entry name" value="ARM_REPEAT"/>
    <property type="match status" value="1"/>
</dbReference>
<dbReference type="InterPro" id="IPR056741">
    <property type="entry name" value="BLTP1_M"/>
</dbReference>
<dbReference type="PROSITE" id="PS50097">
    <property type="entry name" value="BTB"/>
    <property type="match status" value="1"/>
</dbReference>
<feature type="compositionally biased region" description="Low complexity" evidence="2">
    <location>
        <begin position="3730"/>
        <end position="3744"/>
    </location>
</feature>
<dbReference type="InterPro" id="IPR011989">
    <property type="entry name" value="ARM-like"/>
</dbReference>
<feature type="region of interest" description="Disordered" evidence="2">
    <location>
        <begin position="4820"/>
        <end position="4862"/>
    </location>
</feature>
<proteinExistence type="predicted"/>
<dbReference type="InterPro" id="IPR047104">
    <property type="entry name" value="BLTP1_N"/>
</dbReference>
<feature type="region of interest" description="Disordered" evidence="2">
    <location>
        <begin position="3543"/>
        <end position="3563"/>
    </location>
</feature>
<feature type="compositionally biased region" description="Polar residues" evidence="2">
    <location>
        <begin position="5939"/>
        <end position="5952"/>
    </location>
</feature>
<keyword evidence="3" id="KW-0812">Transmembrane</keyword>
<sequence>MDSLKSTDSIHQRIQYLFDKLSSSHSSVCYRALTELRTEFIPKPQLLQIFIQAEGVKHIVAQLQKSNRKIVDVSLSILGHCVLEQEPRTIFRKEGGLPVLVRVLRSFEDDTAILSRGCRVIGSLAHDKKVAAKCVLEYSVHHTIGNIIDRSTNEEILSMAIRAIHNLSDSKEHVAVLGKNHIYPKLSNLLMKTENVNIQKKLFATFAHIFNYMKRFPETSAHYWIGCEGGGKVIAKFVELRLSPSDVISTKAPQLLYQLVQDKHVRPLLASKDAFEALIPVVKEEKELGKCGTTVYLSSLLLLCRESPNLFFQVGGIPILLGLIRESDPFCTAGLSIPLHSQRFRSQHNNIFSTLLAFKYDTSALAELVDGGVVDLLTTRLTRYVELCRSGKAGYTPQRPQQNRTQSAEAEISSSLLEESFEESTESRQTVGHSECKIRCRSRKQYRTNSPSYQAVEMEYDQFSRLRESSEDNPAALNIFGWNPDRPNMVDSETVSPLSSPRSQSISSSPTHSLSTWSDSGSDGDAGSDYSSGNVSPAYSSGYPASPASENSIYPIDSPPAELMSPLFPPTLPSSSDFEHSDDEEEDQAGCYSPTNVGFELDSESDGLAIPTSPKLPCKKRAKTCQSDFSGRRLCCDKDLKMLWLKLGQVDDKDFYENWPEFAAESRQVHQQEVAIYLLLKLSWLEDTPKQLTDLNTVKAVIDYLIETPTPTFRACQFLFRLASCQSLFVDLLLRSQFPLEVYLGLNRRLTTVHCCPLHSSLRRVAEQVLDQMASIVAQFGRGEIENILLKSSDDLASSAVVAMAAPLIVKSRGLLRRYVNDLQILDTIGKQLRSPNTRAYAAASLSSLGSFLKMDDFLSPHTALSDLFSHEPCQVANLREDVFFQIIPNQRIGGVKSRLQGASFFEAMFRGGFQESQSNVVPLVDIQAPVLKVILHLIYGCGCQCAIIRSIERLVNSDRSALSLLESLDRFLLLEQLDGISNFIASQDWGSSPNNFIALWTSLDSGFPFVTKLKNHLQYFPFSNAADFDSRFQLIDTVLRMETADETIGIWKKMFLSRIEDNDMAMLVAAEALIHNHNHEIVSQFGLIVGQSKMTDLNQNGTSLGGSEIGQASQWNFTKTIQTTLEDIEIDANFAWLIFSLLIAMFWFTYITHYSARVIGQILTRLLNRFVIGSGYLRIGSLTFDVLAGKIMFRDIVYTSEDFSIRIQDGWLVFRWWRSYVPKDITEDLSHSDTRLSLMLNGLELHIYNRSNLYNELEELFGLESLIIPNEGSGNLGNSSVNKTTNKASTSSKLTDDESNSWGARVLGRSWRDLIPVIKVEICCGRAVFGNRLVPTTLCLSMEEGYMVYSTKPAMSKLDHFVHVVTCRAENFKVTLAPSLKYTGLNDEPPRLMGEGFVVLSSNTIDFYYYMDEPGVVPEVPLMVELANGDVVECHAPVWGLDIRCGKGTDFSYGPWADRKREQLFKFFYPPNYQPMKITSPPRPGEKRTETNAIHMTIGAGSYLEITIPWTVKSDGCATKISGQLLHVDASTSLQYRSLMEAETLKFAVLMQYPVAWNSHQSWNLSLTGTKATLHLIYEHRYFFQDLINDWSSRNPADLLHHIPYTWFLKFCLKEFELVTIANQYNWVDCSSQRQENAYAAFSGDFLELAFALPFNDFLPTTMELKFQIQGESLDMNVQLPEMSTSRPVLLALAAHARTANRSAEPIRNETPIDCGKERWRNLVKRSEGWVQCWTVPVISLGIQYTYHPMTPPGPAPQANVPTPEREELLLTPVRFPVPTTASLQVPLRTGRPSALEFDPTTLTADQVNVEIELGPSELFVYGTVLRVFLNLKENIFGEDQRMADMDPSAAMLDMERTGKNESLNRSADPIPDTSASMEENVIDVRIGRPLHVNVSVTMHDINAHLMKHCSKDDPPCPTVFLEKLSFEMNKTFLETRLQLLVSPAVLYSTDTVLRTAESCHLQQGFLVLSALQVRGHAMFSPTGRAIDEDTIEYAWLIEATLGQLTGRMTMPQLQHVTAGLEIFLRLALDEENQMIRPPKSQTSCHHGTAQPLCPFSTTPNQSAINLPTTLGSLCPSSEDIKYRMTRLSIDLIDFSLVESGTAVTLQIYPLRLATCNLHTRRTHAGVSILMPKVHLRQYLSTSRGPNLDSSFTALNATDRYKSGAVKMSSSNSTWNRTQASGYSRSSVEELYMGREKPHSPIDSHRIDFGSAAPIATGIPCQEWLEVGLVEIGPIYVDVGSSADHCRVDLPALQSSFLRLHDTRTHRLWFLWDNLIDINDVAAQADSGGQPNSNLGKCGCRGGCAFFGRNFNGFGFFYCHEDDLLGNSDHYVALANPLLSRGTDPAFSQSILRTDAFLIDFDPPARTGGNSPPTAAASKERPQSDVSNTSTMKNVPGVLILPEKASHSDRVTNVNLEETEEGDEELNQLTNFKTRSRNRMSFRELENQSIQQNGSRQRELGTANSTPSLPMTSPGTKRKIFSGKRMSGQNSMPALANQATVEHRHPLVSRKRSTISSRTSRTESQSELYYSAEEDDEDVADSSPSDELVSFPASLPDEATNLIVADGSRNNGRCSVASSSSSSTRTSPSSSSRMSSRPTSRTSNISFNSAVSSVDDFSLVDLHLQSARPVVDSPLLLTSYISHLGEAECPNWSQPAPKFPTEIRQSHTSKLRFHMIKSGFSSFRLVDRPLNTPGHQGAGFGFFAPHSKEPVEKSGQPWVWDASEEERPSGTSGTKTERCDASTVLVKVGRPIHVMCCPLSLESAQRFVETLVPTLEHLHPMTLMTRIYGRSISHVESQNPLKKQRMALLEQKTGPALYRDLTVYQLRGSIQIPRINLCLLQAGIVEQFISLSMLDNPRDLVCVSSAAVCIDALSLHFSQNVRECRWVQAVSRPVEQRQSGGNKSFFASVQKPKSRPGKSLGVPEIVFVEWTQTENEQIMASGTLGKIHLQMRRLNNDSPSQTPGLPPDNVTATVIPTGCSRVLFSYANDHELSAQSFPIVSDEERYGSVVFECGLQGLNLRAVKRVSNVPETGNASENSDLKGSVVTTVEMETIPLPNETPTVDDQPPGSVPSHSSHISFKQRSEKGTPTSAEPPDAHHQPNAGLIRPQAEKDLSSCSLQIQAVWLSFAAPPRTSPAKKSEFALLDRNLLSTASPAINAWMNSGDRLAITVMQLVRAAETRSLSVLAGLMAEALDVQQIHLPIKSKYSCLSLMSRTLQEDPSCQLNLVLHRYVLMLRNEWATLEARLAPSIVPPLSTLKQGVIVLGRQWKSAIYTPFMLTYSLHKNSAQKTPANLSVPINNHFMAMGRDPGRLHLASMRSSPPSADLGDEDERLLAGHNEAESSWISSDESSLVLSPADLNESSLPLLGRNSTSQPSSPPKISALRRKLTGGTHPSGFGGSYELKTISASSAEEENDEEDATAPLRKTDKKESKEEFDLYNWLARQQRSAVKPDQAKPTPTELQPQQQQSQQSSDQKQQQPHQQFNLLVDTRAIFVSLFASVGLESKRTLSDVLSLSGSASVLGGIEELRVEIFESEWNQTGSSSRRSKMGKTAGHNSGRAKNATGGHKFSVYIPPEVPAFLCERMSIEIQVNQVSDGGLLGAGGTCCDESTGGVSGRGPSAESETAAASSSVAAVGGTGFLGQIGLWKPQRTTALNFSVSVGYLSQQVNMPLLRLLHQLSSVYGNAKATQVQLREQRPLKRGPDPLRALTVIFDSPESTPSPPLPQRPIQSEPEPSPSIQSESIQFANRSFRPPSFLANRLRSSSRFAKMYDHEDNHMVVPTTLATDTSKHVQDGVDPSPTLASATGATVGLPSCWRTIYHLLDLYSSMTAASTVNKQHSISEAPNCPTGDAELGLGPTPASTRADSRPPISSHTTVVASRSERTRIIVFGIMKVNRVRLLAMLSGLRLESEIVSLHTSLTYKEKVRVGGLAHRSHAPPFQHNFPRMECSLTGHLGRAMIVLLEGVAPSQQTVVKITVGKSQALYSRLSHHGKDKNSGLLSIGAVHVDIPQHPGVLHGMMTRGSKQLSSTLQEFRVPRLASRNTGRNTSTIPDELDLVAGGLGAGGSGVFGTNANALGPLLQSPPKEIPVPAVEHRSVGGKVEREATTNLLQPLVMQFSIVLQRLSITAALLPSLQAQYQMEQVVSAGITGSKAKFDIDLPRHSLSFTTKLQITENLPPSASIELPQVHVGAEYLQDSVKTEGFVDGVVLCRGNYLSAVAEIGVFEHSLTTDLLNHLVFVQKVFMAEVNDVLNKVSGGDKPVPLWEEQPADQQQPDSSAMRMLLYHLIVRLKGIQITATTPTNTAVRLETGLVELQLSNRVQNVFSQSNAQRSAGTFSPPSASSSAQASRPAKLFGRAKVDLNLSLGQLIRNPLFEEAEAEFQQVAFFKTRISLRNAFQDELTPNEPGGVDPAADKEVVLITLTRPLIYLQPVAVDKAILVWLNYKNAYEYWTEQRGGWIKDASLVADKSDKLDKLGQLTSQLGVGAPSLGTLFLQLTVDDMGICMPLNMAPASLWTGNGTGRSESNRQGHSSEPEICSAVVVTLENSSISACSSGSLVSKGKFTGLCLRFADDFETGLDDWKPDMDDPAIMNLCVVSEGTYEVCSRTVTPAQHQHGENAKWILHVGWQMEGVDTHFDTSIGRQFSALGHTLTGLTGSEEEEEEGEYGEDYDGDGIDGDERSSPAASPCDEIGEGSALGASTDEDETLIADPQDVNEAVELRRRRGRIERAVTISETVATMPRGGRHRSKLIEKEMSEQARIIQDLKLLGASSATVEQEMRRLQELEALASKDFRRVMLQRLKRQSVKASSIITDHPVTSTSLSSVSGSAANQRPPSLHHSQSQRSPPQSHTNHQRSRSVVVPPVVLDLETSGHGSTDDFLLRDAQRFLLPPIEGSPPMSCLPTPTSDAYRGGAGGTRRPRTPTSSIAGGGPSLLEQERDRSGATSAAENPSGVGCGTRNSSEPSVDLELDFKVFINSGKCVLHTRDTRNDEMLRRMKKERSFSSSVLDTAANPHQPSPAPARKPGRADMRHNASTSRLRVLANNTAQMAVDLTIFHIPGLDVKVYYESKTVHEETLHIPTPINASASPVSSATNKGKLSNKKGSLFAWMTLHSIPEETIISPHILEFLEQALEPIPITAPEAKPTPTSATENSGLFIFDGPASTGSPGSSTTASFPVDVVVYCHVQPSTFRFSCLPVSRVECLLRLPSLHLVFSSKRSENQALTGGGLSVTGCLSDFSLYIFHPYGGGKKTSGTSSKREANDAESERKDSLSVNVEFVKFNLSRSRKVNFSPRTAGEAGNREPRNGRDSASDPAKAVVRFSTLIDIGSASFKYDMRRLPEILAFPKAWYRRAIVRHLFLGDLSKTDSSAPDLLPPASRDLWAELQPDQSGLSPASAWETLVVFAVNFTKLNVHMNMGNVMGNVSWLTKDFKAEGRLSIGSTGHKNMHIGIGLEGSGLDAKGGIVGGTIELSGINTSLSIREDPGTEPDHRMSIKLQVLECRLDYMGTSVLMGRVSVLAVDLRDEWRIGNLIKNPDKVPARRTSIASSPTKRPAMIFIHGDLGWDQLQLMISKSTTADLIKMYLKLDEFFQQQFRSSRRIFSTLSATGGGHSSIRRKGGGKNVTAKIAVSVEPAGPTVEAQHHRHWQSVLKRVAGLEIATLPTPLPMTGTILGGTMELHGGHISLACFHGVNFKSKSWALFSLKDPCVSFATEAQEIPGDSDPKNIHVVQNLSFSLGLSGPGSHTPVGIGYRVIEQQQQQNSPASMATVCRISRTQLFPPQFKTIQDWFLYAFANSRLDAMERFPSLERERERSNSGAAHVSVKIPDYHHAAEIIFAFPSLQLHLKSEHLQTGSVPSLTEEKPSVDCSFITDFEDHIFVTVDAEAFFFLHDLISSYVREKERVILASAASNQRTQSPELQKAAMGSTTAGSSLAEPTPSQGSPGITNPSLSLQLTNEDEKKRRILEQIDWRSYECKTWHLEPTVRLLSWAGKRIEPYGVEYILNKLGFSQARTTIPKWVQRGAMDPLDKILSLVLSRTIAAQRAKVSQAASSTSPGGVIIGVGGSSGGVSSNNTVNSTRPSTK</sequence>
<protein>
    <recommendedName>
        <fullName evidence="4">BTB domain-containing protein</fullName>
    </recommendedName>
</protein>
<keyword evidence="3" id="KW-0472">Membrane</keyword>
<feature type="region of interest" description="Disordered" evidence="2">
    <location>
        <begin position="412"/>
        <end position="434"/>
    </location>
</feature>
<feature type="compositionally biased region" description="Polar residues" evidence="2">
    <location>
        <begin position="2463"/>
        <end position="2476"/>
    </location>
</feature>
<feature type="region of interest" description="Disordered" evidence="2">
    <location>
        <begin position="3715"/>
        <end position="3744"/>
    </location>
</feature>
<keyword evidence="3" id="KW-1133">Transmembrane helix</keyword>
<feature type="compositionally biased region" description="Low complexity" evidence="2">
    <location>
        <begin position="6070"/>
        <end position="6085"/>
    </location>
</feature>
<feature type="compositionally biased region" description="Low complexity" evidence="2">
    <location>
        <begin position="2579"/>
        <end position="2604"/>
    </location>
</feature>
<dbReference type="Pfam" id="PF20413">
    <property type="entry name" value="BLTP1_N"/>
    <property type="match status" value="1"/>
</dbReference>
<feature type="compositionally biased region" description="Acidic residues" evidence="2">
    <location>
        <begin position="3413"/>
        <end position="3422"/>
    </location>
</feature>
<feature type="compositionally biased region" description="Polar residues" evidence="2">
    <location>
        <begin position="2569"/>
        <end position="2578"/>
    </location>
</feature>
<dbReference type="Pfam" id="PF24768">
    <property type="entry name" value="ARM_ARMC5"/>
    <property type="match status" value="1"/>
</dbReference>
<feature type="compositionally biased region" description="Low complexity" evidence="2">
    <location>
        <begin position="494"/>
        <end position="549"/>
    </location>
</feature>
<evidence type="ECO:0000256" key="1">
    <source>
        <dbReference type="PROSITE-ProRule" id="PRU00259"/>
    </source>
</evidence>
<dbReference type="InterPro" id="IPR000210">
    <property type="entry name" value="BTB/POZ_dom"/>
</dbReference>
<evidence type="ECO:0000259" key="4">
    <source>
        <dbReference type="PROSITE" id="PS50097"/>
    </source>
</evidence>
<feature type="domain" description="BTB" evidence="4">
    <location>
        <begin position="881"/>
        <end position="940"/>
    </location>
</feature>
<feature type="region of interest" description="Disordered" evidence="2">
    <location>
        <begin position="2447"/>
        <end position="2477"/>
    </location>
</feature>
<dbReference type="SUPFAM" id="SSF48371">
    <property type="entry name" value="ARM repeat"/>
    <property type="match status" value="2"/>
</dbReference>
<feature type="region of interest" description="Disordered" evidence="2">
    <location>
        <begin position="2499"/>
        <end position="2605"/>
    </location>
</feature>
<feature type="region of interest" description="Disordered" evidence="2">
    <location>
        <begin position="5002"/>
        <end position="5033"/>
    </location>
</feature>
<feature type="region of interest" description="Disordered" evidence="2">
    <location>
        <begin position="3449"/>
        <end position="3483"/>
    </location>
</feature>
<dbReference type="InterPro" id="IPR016024">
    <property type="entry name" value="ARM-type_fold"/>
</dbReference>
<keyword evidence="6" id="KW-1185">Reference proteome</keyword>
<dbReference type="Gene3D" id="3.30.710.10">
    <property type="entry name" value="Potassium Channel Kv1.1, Chain A"/>
    <property type="match status" value="1"/>
</dbReference>
<dbReference type="SMART" id="SM01220">
    <property type="entry name" value="FSA_C"/>
    <property type="match status" value="1"/>
</dbReference>
<feature type="compositionally biased region" description="Low complexity" evidence="2">
    <location>
        <begin position="3465"/>
        <end position="3483"/>
    </location>
</feature>
<feature type="region of interest" description="Disordered" evidence="2">
    <location>
        <begin position="4895"/>
        <end position="4965"/>
    </location>
</feature>
<feature type="region of interest" description="Disordered" evidence="2">
    <location>
        <begin position="3366"/>
        <end position="3433"/>
    </location>
</feature>
<feature type="region of interest" description="Disordered" evidence="2">
    <location>
        <begin position="4332"/>
        <end position="4351"/>
    </location>
</feature>
<feature type="compositionally biased region" description="Low complexity" evidence="2">
    <location>
        <begin position="2515"/>
        <end position="2527"/>
    </location>
</feature>
<feature type="region of interest" description="Disordered" evidence="2">
    <location>
        <begin position="4657"/>
        <end position="4709"/>
    </location>
</feature>
<feature type="compositionally biased region" description="Low complexity" evidence="2">
    <location>
        <begin position="4820"/>
        <end position="4853"/>
    </location>
</feature>
<feature type="region of interest" description="Disordered" evidence="2">
    <location>
        <begin position="6064"/>
        <end position="6085"/>
    </location>
</feature>
<feature type="region of interest" description="Disordered" evidence="2">
    <location>
        <begin position="477"/>
        <end position="596"/>
    </location>
</feature>
<dbReference type="InterPro" id="IPR033616">
    <property type="entry name" value="BLTP1"/>
</dbReference>
<feature type="repeat" description="ARM" evidence="1">
    <location>
        <begin position="95"/>
        <end position="128"/>
    </location>
</feature>
<feature type="region of interest" description="Disordered" evidence="2">
    <location>
        <begin position="3055"/>
        <end position="3104"/>
    </location>
</feature>
<dbReference type="InterPro" id="IPR055445">
    <property type="entry name" value="ARM_ARMC5"/>
</dbReference>
<dbReference type="PANTHER" id="PTHR31640">
    <property type="entry name" value="TRANSMEMBRANE PROTEIN KIAA1109"/>
    <property type="match status" value="1"/>
</dbReference>
<name>A0ABR0AFS8_9CRUS</name>
<dbReference type="InterPro" id="IPR011333">
    <property type="entry name" value="SKP1/BTB/POZ_sf"/>
</dbReference>
<dbReference type="Proteomes" id="UP001234178">
    <property type="component" value="Unassembled WGS sequence"/>
</dbReference>
<feature type="compositionally biased region" description="Acidic residues" evidence="2">
    <location>
        <begin position="4660"/>
        <end position="4679"/>
    </location>
</feature>
<evidence type="ECO:0000256" key="2">
    <source>
        <dbReference type="SAM" id="MobiDB-lite"/>
    </source>
</evidence>
<dbReference type="Gene3D" id="1.25.10.10">
    <property type="entry name" value="Leucine-rich Repeat Variant"/>
    <property type="match status" value="1"/>
</dbReference>
<feature type="transmembrane region" description="Helical" evidence="3">
    <location>
        <begin position="1167"/>
        <end position="1185"/>
    </location>
</feature>
<dbReference type="Pfam" id="PF25039">
    <property type="entry name" value="BLTP1_M"/>
    <property type="match status" value="3"/>
</dbReference>
<dbReference type="EMBL" id="JAOYFB010000037">
    <property type="protein sequence ID" value="KAK4023984.1"/>
    <property type="molecule type" value="Genomic_DNA"/>
</dbReference>
<accession>A0ABR0AFS8</accession>
<feature type="compositionally biased region" description="Polar residues" evidence="2">
    <location>
        <begin position="3073"/>
        <end position="3092"/>
    </location>
</feature>
<dbReference type="InterPro" id="IPR000225">
    <property type="entry name" value="Armadillo"/>
</dbReference>